<keyword evidence="2" id="KW-1185">Reference proteome</keyword>
<sequence>MNPDQSCHGRCVKQKLRVKLLRGREGMSTGIVFSSSESLLSYNSKHIEGCRNISAASRKIGWEISPSDDASREKRLRWIRPRPLKGTLPSFLVKPRIPRPTPIGTIGKGKAVEEERMGSVANFWAAIEIEGVVDASEGKWASNGGIESMDSNVTGNVKGTGNEIPFQGLVRVVAVSEQLPQKHRSATLRIWEQEHAQKVCTWMEFIKQESSELRRGRTVPVSSVYKGRIKSAWKRGRNG</sequence>
<organism evidence="1 2">
    <name type="scientific">Armillaria borealis</name>
    <dbReference type="NCBI Taxonomy" id="47425"/>
    <lineage>
        <taxon>Eukaryota</taxon>
        <taxon>Fungi</taxon>
        <taxon>Dikarya</taxon>
        <taxon>Basidiomycota</taxon>
        <taxon>Agaricomycotina</taxon>
        <taxon>Agaricomycetes</taxon>
        <taxon>Agaricomycetidae</taxon>
        <taxon>Agaricales</taxon>
        <taxon>Marasmiineae</taxon>
        <taxon>Physalacriaceae</taxon>
        <taxon>Armillaria</taxon>
    </lineage>
</organism>
<dbReference type="AlphaFoldDB" id="A0AA39IVB5"/>
<protein>
    <submittedName>
        <fullName evidence="1">Uncharacterized protein</fullName>
    </submittedName>
</protein>
<reference evidence="1" key="1">
    <citation type="submission" date="2023-06" db="EMBL/GenBank/DDBJ databases">
        <authorList>
            <consortium name="Lawrence Berkeley National Laboratory"/>
            <person name="Ahrendt S."/>
            <person name="Sahu N."/>
            <person name="Indic B."/>
            <person name="Wong-Bajracharya J."/>
            <person name="Merenyi Z."/>
            <person name="Ke H.-M."/>
            <person name="Monk M."/>
            <person name="Kocsube S."/>
            <person name="Drula E."/>
            <person name="Lipzen A."/>
            <person name="Balint B."/>
            <person name="Henrissat B."/>
            <person name="Andreopoulos B."/>
            <person name="Martin F.M."/>
            <person name="Harder C.B."/>
            <person name="Rigling D."/>
            <person name="Ford K.L."/>
            <person name="Foster G.D."/>
            <person name="Pangilinan J."/>
            <person name="Papanicolaou A."/>
            <person name="Barry K."/>
            <person name="LaButti K."/>
            <person name="Viragh M."/>
            <person name="Koriabine M."/>
            <person name="Yan M."/>
            <person name="Riley R."/>
            <person name="Champramary S."/>
            <person name="Plett K.L."/>
            <person name="Tsai I.J."/>
            <person name="Slot J."/>
            <person name="Sipos G."/>
            <person name="Plett J."/>
            <person name="Nagy L.G."/>
            <person name="Grigoriev I.V."/>
        </authorList>
    </citation>
    <scope>NUCLEOTIDE SEQUENCE</scope>
    <source>
        <strain evidence="1">FPL87.14</strain>
    </source>
</reference>
<evidence type="ECO:0000313" key="1">
    <source>
        <dbReference type="EMBL" id="KAK0431151.1"/>
    </source>
</evidence>
<comment type="caution">
    <text evidence="1">The sequence shown here is derived from an EMBL/GenBank/DDBJ whole genome shotgun (WGS) entry which is preliminary data.</text>
</comment>
<proteinExistence type="predicted"/>
<name>A0AA39IVB5_9AGAR</name>
<gene>
    <name evidence="1" type="ORF">EV421DRAFT_1743357</name>
</gene>
<accession>A0AA39IVB5</accession>
<evidence type="ECO:0000313" key="2">
    <source>
        <dbReference type="Proteomes" id="UP001175226"/>
    </source>
</evidence>
<dbReference type="EMBL" id="JAUEPT010000121">
    <property type="protein sequence ID" value="KAK0431151.1"/>
    <property type="molecule type" value="Genomic_DNA"/>
</dbReference>
<dbReference type="Proteomes" id="UP001175226">
    <property type="component" value="Unassembled WGS sequence"/>
</dbReference>